<keyword evidence="11 20" id="KW-0547">Nucleotide-binding</keyword>
<dbReference type="Pfam" id="PF00560">
    <property type="entry name" value="LRR_1"/>
    <property type="match status" value="10"/>
</dbReference>
<dbReference type="FunFam" id="3.30.200.20:FF:000309">
    <property type="entry name" value="Leucine-rich repeat receptor protein kinase MSP1"/>
    <property type="match status" value="1"/>
</dbReference>
<evidence type="ECO:0000256" key="13">
    <source>
        <dbReference type="ARBA" id="ARBA00022840"/>
    </source>
</evidence>
<dbReference type="FunFam" id="3.80.10.10:FF:000400">
    <property type="entry name" value="Nuclear pore complex protein NUP107"/>
    <property type="match status" value="1"/>
</dbReference>
<evidence type="ECO:0000256" key="6">
    <source>
        <dbReference type="ARBA" id="ARBA00022614"/>
    </source>
</evidence>
<evidence type="ECO:0000256" key="18">
    <source>
        <dbReference type="ARBA" id="ARBA00047899"/>
    </source>
</evidence>
<dbReference type="Gene3D" id="1.10.510.10">
    <property type="entry name" value="Transferase(Phosphotransferase) domain 1"/>
    <property type="match status" value="1"/>
</dbReference>
<dbReference type="InterPro" id="IPR051420">
    <property type="entry name" value="Ser_Thr_Kinases_DiverseReg"/>
</dbReference>
<feature type="signal peptide" evidence="22">
    <location>
        <begin position="1"/>
        <end position="30"/>
    </location>
</feature>
<evidence type="ECO:0000256" key="20">
    <source>
        <dbReference type="PROSITE-ProRule" id="PRU10141"/>
    </source>
</evidence>
<keyword evidence="5" id="KW-0597">Phosphoprotein</keyword>
<evidence type="ECO:0000256" key="4">
    <source>
        <dbReference type="ARBA" id="ARBA00022527"/>
    </source>
</evidence>
<evidence type="ECO:0000256" key="11">
    <source>
        <dbReference type="ARBA" id="ARBA00022741"/>
    </source>
</evidence>
<evidence type="ECO:0000256" key="1">
    <source>
        <dbReference type="ARBA" id="ARBA00004162"/>
    </source>
</evidence>
<feature type="domain" description="Protein kinase" evidence="23">
    <location>
        <begin position="664"/>
        <end position="942"/>
    </location>
</feature>
<dbReference type="FunFam" id="3.80.10.10:FF:000095">
    <property type="entry name" value="LRR receptor-like serine/threonine-protein kinase GSO1"/>
    <property type="match status" value="1"/>
</dbReference>
<keyword evidence="17" id="KW-0325">Glycoprotein</keyword>
<evidence type="ECO:0000256" key="3">
    <source>
        <dbReference type="ARBA" id="ARBA00012513"/>
    </source>
</evidence>
<organism evidence="24 25">
    <name type="scientific">Colocasia esculenta</name>
    <name type="common">Wild taro</name>
    <name type="synonym">Arum esculentum</name>
    <dbReference type="NCBI Taxonomy" id="4460"/>
    <lineage>
        <taxon>Eukaryota</taxon>
        <taxon>Viridiplantae</taxon>
        <taxon>Streptophyta</taxon>
        <taxon>Embryophyta</taxon>
        <taxon>Tracheophyta</taxon>
        <taxon>Spermatophyta</taxon>
        <taxon>Magnoliopsida</taxon>
        <taxon>Liliopsida</taxon>
        <taxon>Araceae</taxon>
        <taxon>Aroideae</taxon>
        <taxon>Colocasieae</taxon>
        <taxon>Colocasia</taxon>
    </lineage>
</organism>
<comment type="subcellular location">
    <subcellularLocation>
        <location evidence="1">Cell membrane</location>
        <topology evidence="1">Single-pass membrane protein</topology>
    </subcellularLocation>
    <subcellularLocation>
        <location evidence="2">Membrane</location>
        <topology evidence="2">Single-pass type I membrane protein</topology>
    </subcellularLocation>
</comment>
<dbReference type="GO" id="GO:0009653">
    <property type="term" value="P:anatomical structure morphogenesis"/>
    <property type="evidence" value="ECO:0007669"/>
    <property type="project" value="UniProtKB-ARBA"/>
</dbReference>
<evidence type="ECO:0000256" key="19">
    <source>
        <dbReference type="ARBA" id="ARBA00048679"/>
    </source>
</evidence>
<dbReference type="InterPro" id="IPR003591">
    <property type="entry name" value="Leu-rich_rpt_typical-subtyp"/>
</dbReference>
<dbReference type="PROSITE" id="PS50011">
    <property type="entry name" value="PROTEIN_KINASE_DOM"/>
    <property type="match status" value="1"/>
</dbReference>
<dbReference type="EC" id="2.7.11.1" evidence="3"/>
<dbReference type="GO" id="GO:0099402">
    <property type="term" value="P:plant organ development"/>
    <property type="evidence" value="ECO:0007669"/>
    <property type="project" value="UniProtKB-ARBA"/>
</dbReference>
<evidence type="ECO:0000313" key="25">
    <source>
        <dbReference type="Proteomes" id="UP000652761"/>
    </source>
</evidence>
<evidence type="ECO:0000256" key="8">
    <source>
        <dbReference type="ARBA" id="ARBA00022692"/>
    </source>
</evidence>
<dbReference type="GO" id="GO:0005886">
    <property type="term" value="C:plasma membrane"/>
    <property type="evidence" value="ECO:0007669"/>
    <property type="project" value="UniProtKB-SubCell"/>
</dbReference>
<dbReference type="Proteomes" id="UP000652761">
    <property type="component" value="Unassembled WGS sequence"/>
</dbReference>
<evidence type="ECO:0000256" key="5">
    <source>
        <dbReference type="ARBA" id="ARBA00022553"/>
    </source>
</evidence>
<comment type="caution">
    <text evidence="24">The sequence shown here is derived from an EMBL/GenBank/DDBJ whole genome shotgun (WGS) entry which is preliminary data.</text>
</comment>
<gene>
    <name evidence="24" type="ORF">Taro_048664</name>
</gene>
<dbReference type="Pfam" id="PF00069">
    <property type="entry name" value="Pkinase"/>
    <property type="match status" value="1"/>
</dbReference>
<dbReference type="Gene3D" id="3.30.200.20">
    <property type="entry name" value="Phosphorylase Kinase, domain 1"/>
    <property type="match status" value="1"/>
</dbReference>
<keyword evidence="15 21" id="KW-0472">Membrane</keyword>
<evidence type="ECO:0000256" key="16">
    <source>
        <dbReference type="ARBA" id="ARBA00023170"/>
    </source>
</evidence>
<keyword evidence="8 21" id="KW-0812">Transmembrane</keyword>
<evidence type="ECO:0000313" key="24">
    <source>
        <dbReference type="EMBL" id="MQM15714.1"/>
    </source>
</evidence>
<dbReference type="GO" id="GO:0004674">
    <property type="term" value="F:protein serine/threonine kinase activity"/>
    <property type="evidence" value="ECO:0007669"/>
    <property type="project" value="UniProtKB-KW"/>
</dbReference>
<dbReference type="InterPro" id="IPR013210">
    <property type="entry name" value="LRR_N_plant-typ"/>
</dbReference>
<dbReference type="InterPro" id="IPR008266">
    <property type="entry name" value="Tyr_kinase_AS"/>
</dbReference>
<comment type="catalytic activity">
    <reaction evidence="18">
        <text>L-threonyl-[protein] + ATP = O-phospho-L-threonyl-[protein] + ADP + H(+)</text>
        <dbReference type="Rhea" id="RHEA:46608"/>
        <dbReference type="Rhea" id="RHEA-COMP:11060"/>
        <dbReference type="Rhea" id="RHEA-COMP:11605"/>
        <dbReference type="ChEBI" id="CHEBI:15378"/>
        <dbReference type="ChEBI" id="CHEBI:30013"/>
        <dbReference type="ChEBI" id="CHEBI:30616"/>
        <dbReference type="ChEBI" id="CHEBI:61977"/>
        <dbReference type="ChEBI" id="CHEBI:456216"/>
        <dbReference type="EC" id="2.7.11.1"/>
    </reaction>
</comment>
<feature type="chain" id="PRO_5032910870" description="non-specific serine/threonine protein kinase" evidence="22">
    <location>
        <begin position="31"/>
        <end position="960"/>
    </location>
</feature>
<dbReference type="PROSITE" id="PS00109">
    <property type="entry name" value="PROTEIN_KINASE_TYR"/>
    <property type="match status" value="1"/>
</dbReference>
<evidence type="ECO:0000259" key="23">
    <source>
        <dbReference type="PROSITE" id="PS50011"/>
    </source>
</evidence>
<dbReference type="FunFam" id="3.80.10.10:FF:000719">
    <property type="entry name" value="MDIS1-interacting receptor like kinase 2 isoform A"/>
    <property type="match status" value="1"/>
</dbReference>
<dbReference type="SUPFAM" id="SSF56112">
    <property type="entry name" value="Protein kinase-like (PK-like)"/>
    <property type="match status" value="1"/>
</dbReference>
<sequence length="960" mass="103774">MGAVWKSLFLPGLLVLLCCCSVSELSTVQGAPAGTSEAMALLRWKARLAINQNLSSWQPSKASRHTACNWTGIACDDAGGVVEISLAGMGLRGTLHALNFSSFPSLVRLNLSDNAITGEIPATVGALARLDSLDLSSNQLAGGIPSSVSSLKDLVWLSLSKNNLTGLLPTSLGNLSALQFLSLRENHFHGPIPSSLMGLSSLDYLDLSSNHLSGQIPHDVGNMRNLSGLVLRVNNLSGPIPPSIGNLSRLTGLWLCENQFSGHVPRAIANLTGLRGLYLSINYLSGNLPQDLCRGGSLEYFTADDNDFTGPVPVGLRNCTGLIKLRIHGNQLTGNLVAHFGVYPYLEYIDISGNRFYGHISPDWRLSQNLLVMKMSDNAITGELPPELGKLNKLGLLDLSFNKLVGSIPKELGALSSLFNLTLQGNQLSGGIPPEIGKLNNLMILDLSGNNITGGVPPQIGDCYKLQELQLSRNHLNGSIPYQIGRLQDLQIFLDLSQNMLTGEIPSQLGNLGKLESLNLSHNQLSGGIPSSLGNLLSSSSIDLSYNALEGPVPSTPAFQIASVVLAHNKGLCGGVQGLQPCYPPPTSQGHANRGRRILLVVIPLLGALAAVLSVAGLLLWSSHKAKATDDHMTENDGSGHLLSVLNYDGKLVYEDIIEATGNFDEKYLIGGGGHGSVYRADLHAGKKLAVKKLHQFEGGGRADQLKAFTNEIRTLMEIRHRNIVKLYGFCSHARSMFLVYEYVERGSLESSLSSDEAAAELNWPRRVALIRGLAHALSYMHHDCCPMIVHRDISSKNILLNLDFEPLIADFGTAKLLKPESSNWTALAGTYGYIAPELAYASKVTEKCDVYSFGVVVLEVVMGRRQWETVGSFPSKSEVDIPLKDMLDPRPPQAEQRVMEEVALAVELALACVQQKPQFRPTMRHVSQELLVGRPGPHIPFHNITLSQLMRPKTCSQKC</sequence>
<proteinExistence type="predicted"/>
<keyword evidence="25" id="KW-1185">Reference proteome</keyword>
<evidence type="ECO:0000256" key="10">
    <source>
        <dbReference type="ARBA" id="ARBA00022737"/>
    </source>
</evidence>
<dbReference type="InterPro" id="IPR011009">
    <property type="entry name" value="Kinase-like_dom_sf"/>
</dbReference>
<dbReference type="PANTHER" id="PTHR48005:SF70">
    <property type="entry name" value="MDIS1-INTERACTING RECEPTOR LIKE KINASE 2-LIKE"/>
    <property type="match status" value="1"/>
</dbReference>
<dbReference type="SMART" id="SM00369">
    <property type="entry name" value="LRR_TYP"/>
    <property type="match status" value="7"/>
</dbReference>
<dbReference type="Pfam" id="PF08263">
    <property type="entry name" value="LRRNT_2"/>
    <property type="match status" value="1"/>
</dbReference>
<dbReference type="PANTHER" id="PTHR48005">
    <property type="entry name" value="LEUCINE RICH REPEAT KINASE 2"/>
    <property type="match status" value="1"/>
</dbReference>
<keyword evidence="4" id="KW-0723">Serine/threonine-protein kinase</keyword>
<evidence type="ECO:0000256" key="12">
    <source>
        <dbReference type="ARBA" id="ARBA00022777"/>
    </source>
</evidence>
<evidence type="ECO:0000256" key="22">
    <source>
        <dbReference type="SAM" id="SignalP"/>
    </source>
</evidence>
<dbReference type="InterPro" id="IPR032675">
    <property type="entry name" value="LRR_dom_sf"/>
</dbReference>
<reference evidence="24" key="1">
    <citation type="submission" date="2017-07" db="EMBL/GenBank/DDBJ databases">
        <title>Taro Niue Genome Assembly and Annotation.</title>
        <authorList>
            <person name="Atibalentja N."/>
            <person name="Keating K."/>
            <person name="Fields C.J."/>
        </authorList>
    </citation>
    <scope>NUCLEOTIDE SEQUENCE</scope>
    <source>
        <strain evidence="24">Niue_2</strain>
        <tissue evidence="24">Leaf</tissue>
    </source>
</reference>
<protein>
    <recommendedName>
        <fullName evidence="3">non-specific serine/threonine protein kinase</fullName>
        <ecNumber evidence="3">2.7.11.1</ecNumber>
    </recommendedName>
</protein>
<dbReference type="AlphaFoldDB" id="A0A843X8Q9"/>
<evidence type="ECO:0000256" key="17">
    <source>
        <dbReference type="ARBA" id="ARBA00023180"/>
    </source>
</evidence>
<dbReference type="InterPro" id="IPR000719">
    <property type="entry name" value="Prot_kinase_dom"/>
</dbReference>
<keyword evidence="12" id="KW-0418">Kinase</keyword>
<feature type="transmembrane region" description="Helical" evidence="21">
    <location>
        <begin position="598"/>
        <end position="621"/>
    </location>
</feature>
<dbReference type="PRINTS" id="PR00019">
    <property type="entry name" value="LEURICHRPT"/>
</dbReference>
<dbReference type="InterPro" id="IPR017441">
    <property type="entry name" value="Protein_kinase_ATP_BS"/>
</dbReference>
<keyword evidence="9 22" id="KW-0732">Signal</keyword>
<keyword evidence="7" id="KW-0808">Transferase</keyword>
<dbReference type="SUPFAM" id="SSF52058">
    <property type="entry name" value="L domain-like"/>
    <property type="match status" value="2"/>
</dbReference>
<dbReference type="GO" id="GO:0005524">
    <property type="term" value="F:ATP binding"/>
    <property type="evidence" value="ECO:0007669"/>
    <property type="project" value="UniProtKB-UniRule"/>
</dbReference>
<dbReference type="InterPro" id="IPR001611">
    <property type="entry name" value="Leu-rich_rpt"/>
</dbReference>
<feature type="binding site" evidence="20">
    <location>
        <position position="693"/>
    </location>
    <ligand>
        <name>ATP</name>
        <dbReference type="ChEBI" id="CHEBI:30616"/>
    </ligand>
</feature>
<keyword evidence="10" id="KW-0677">Repeat</keyword>
<evidence type="ECO:0000256" key="15">
    <source>
        <dbReference type="ARBA" id="ARBA00023136"/>
    </source>
</evidence>
<evidence type="ECO:0000256" key="14">
    <source>
        <dbReference type="ARBA" id="ARBA00022989"/>
    </source>
</evidence>
<evidence type="ECO:0000256" key="21">
    <source>
        <dbReference type="SAM" id="Phobius"/>
    </source>
</evidence>
<keyword evidence="6" id="KW-0433">Leucine-rich repeat</keyword>
<evidence type="ECO:0000256" key="7">
    <source>
        <dbReference type="ARBA" id="ARBA00022679"/>
    </source>
</evidence>
<comment type="catalytic activity">
    <reaction evidence="19">
        <text>L-seryl-[protein] + ATP = O-phospho-L-seryl-[protein] + ADP + H(+)</text>
        <dbReference type="Rhea" id="RHEA:17989"/>
        <dbReference type="Rhea" id="RHEA-COMP:9863"/>
        <dbReference type="Rhea" id="RHEA-COMP:11604"/>
        <dbReference type="ChEBI" id="CHEBI:15378"/>
        <dbReference type="ChEBI" id="CHEBI:29999"/>
        <dbReference type="ChEBI" id="CHEBI:30616"/>
        <dbReference type="ChEBI" id="CHEBI:83421"/>
        <dbReference type="ChEBI" id="CHEBI:456216"/>
        <dbReference type="EC" id="2.7.11.1"/>
    </reaction>
</comment>
<dbReference type="OrthoDB" id="1913693at2759"/>
<accession>A0A843X8Q9</accession>
<keyword evidence="13 20" id="KW-0067">ATP-binding</keyword>
<dbReference type="PROSITE" id="PS00107">
    <property type="entry name" value="PROTEIN_KINASE_ATP"/>
    <property type="match status" value="1"/>
</dbReference>
<dbReference type="EMBL" id="NMUH01006647">
    <property type="protein sequence ID" value="MQM15714.1"/>
    <property type="molecule type" value="Genomic_DNA"/>
</dbReference>
<name>A0A843X8Q9_COLES</name>
<evidence type="ECO:0000256" key="2">
    <source>
        <dbReference type="ARBA" id="ARBA00004479"/>
    </source>
</evidence>
<dbReference type="Gene3D" id="3.80.10.10">
    <property type="entry name" value="Ribonuclease Inhibitor"/>
    <property type="match status" value="3"/>
</dbReference>
<dbReference type="FunFam" id="1.10.510.10:FF:000479">
    <property type="entry name" value="Leucine-rich repeat receptor-like protein kinase"/>
    <property type="match status" value="1"/>
</dbReference>
<keyword evidence="14 21" id="KW-1133">Transmembrane helix</keyword>
<evidence type="ECO:0000256" key="9">
    <source>
        <dbReference type="ARBA" id="ARBA00022729"/>
    </source>
</evidence>
<keyword evidence="16" id="KW-0675">Receptor</keyword>